<evidence type="ECO:0000256" key="1">
    <source>
        <dbReference type="SAM" id="MobiDB-lite"/>
    </source>
</evidence>
<feature type="compositionally biased region" description="Polar residues" evidence="1">
    <location>
        <begin position="1"/>
        <end position="14"/>
    </location>
</feature>
<evidence type="ECO:0000313" key="3">
    <source>
        <dbReference type="Proteomes" id="UP000676336"/>
    </source>
</evidence>
<comment type="caution">
    <text evidence="2">The sequence shown here is derived from an EMBL/GenBank/DDBJ whole genome shotgun (WGS) entry which is preliminary data.</text>
</comment>
<name>A0A8S3C067_9BILA</name>
<feature type="non-terminal residue" evidence="2">
    <location>
        <position position="81"/>
    </location>
</feature>
<dbReference type="AlphaFoldDB" id="A0A8S3C067"/>
<dbReference type="EMBL" id="CAJOBI010156384">
    <property type="protein sequence ID" value="CAF4832875.1"/>
    <property type="molecule type" value="Genomic_DNA"/>
</dbReference>
<feature type="region of interest" description="Disordered" evidence="1">
    <location>
        <begin position="1"/>
        <end position="81"/>
    </location>
</feature>
<accession>A0A8S3C067</accession>
<gene>
    <name evidence="2" type="ORF">SMN809_LOCUS48576</name>
</gene>
<evidence type="ECO:0000313" key="2">
    <source>
        <dbReference type="EMBL" id="CAF4832875.1"/>
    </source>
</evidence>
<organism evidence="2 3">
    <name type="scientific">Rotaria magnacalcarata</name>
    <dbReference type="NCBI Taxonomy" id="392030"/>
    <lineage>
        <taxon>Eukaryota</taxon>
        <taxon>Metazoa</taxon>
        <taxon>Spiralia</taxon>
        <taxon>Gnathifera</taxon>
        <taxon>Rotifera</taxon>
        <taxon>Eurotatoria</taxon>
        <taxon>Bdelloidea</taxon>
        <taxon>Philodinida</taxon>
        <taxon>Philodinidae</taxon>
        <taxon>Rotaria</taxon>
    </lineage>
</organism>
<sequence length="81" mass="8170">ARKPSSTESESSATIPAGPANTKPPSISRTPSVNSNVTAKPPSIVPTPPAVQPVASKNQANLPTSYQNPLNDSESSSAAST</sequence>
<feature type="compositionally biased region" description="Polar residues" evidence="1">
    <location>
        <begin position="55"/>
        <end position="81"/>
    </location>
</feature>
<protein>
    <submittedName>
        <fullName evidence="2">Uncharacterized protein</fullName>
    </submittedName>
</protein>
<feature type="compositionally biased region" description="Polar residues" evidence="1">
    <location>
        <begin position="23"/>
        <end position="38"/>
    </location>
</feature>
<proteinExistence type="predicted"/>
<feature type="non-terminal residue" evidence="2">
    <location>
        <position position="1"/>
    </location>
</feature>
<dbReference type="Proteomes" id="UP000676336">
    <property type="component" value="Unassembled WGS sequence"/>
</dbReference>
<reference evidence="2" key="1">
    <citation type="submission" date="2021-02" db="EMBL/GenBank/DDBJ databases">
        <authorList>
            <person name="Nowell W R."/>
        </authorList>
    </citation>
    <scope>NUCLEOTIDE SEQUENCE</scope>
</reference>